<gene>
    <name evidence="6" type="ORF">EI998_10330</name>
</gene>
<dbReference type="InterPro" id="IPR003439">
    <property type="entry name" value="ABC_transporter-like_ATP-bd"/>
</dbReference>
<sequence>MEEILRVEDLSLHYGAGQVKALDRVSFQLPKGCRAALVGPNGAGKSSLFKAILGLEKGVSGKVSLLGQSEKLDQVIQKNVAYIPQASQVNWQFPARVLDIVLMGRFAHTSGFFRRPSSLDKEKAEQALEEMKISDLRNRQIDQLSGGQRQRVFLARALAQEAELYMMDEPLAGIDQVTEQVIMDCLKKFQQEGKTSLVIHHDLLTLEKYFDYVLWLNGRLVAEGAMDQVDLLQAYQAAFGQEPALFLKEGLGHA</sequence>
<dbReference type="PROSITE" id="PS50893">
    <property type="entry name" value="ABC_TRANSPORTER_2"/>
    <property type="match status" value="1"/>
</dbReference>
<evidence type="ECO:0000313" key="7">
    <source>
        <dbReference type="Proteomes" id="UP000274117"/>
    </source>
</evidence>
<name>A0A3R8SF28_STRSU</name>
<evidence type="ECO:0000259" key="5">
    <source>
        <dbReference type="PROSITE" id="PS50893"/>
    </source>
</evidence>
<protein>
    <submittedName>
        <fullName evidence="6">Metal ABC transporter ATP-binding protein</fullName>
    </submittedName>
</protein>
<comment type="similarity">
    <text evidence="1">Belongs to the ABC transporter superfamily.</text>
</comment>
<dbReference type="GO" id="GO:0005524">
    <property type="term" value="F:ATP binding"/>
    <property type="evidence" value="ECO:0007669"/>
    <property type="project" value="UniProtKB-KW"/>
</dbReference>
<organism evidence="6 7">
    <name type="scientific">Streptococcus suis</name>
    <dbReference type="NCBI Taxonomy" id="1307"/>
    <lineage>
        <taxon>Bacteria</taxon>
        <taxon>Bacillati</taxon>
        <taxon>Bacillota</taxon>
        <taxon>Bacilli</taxon>
        <taxon>Lactobacillales</taxon>
        <taxon>Streptococcaceae</taxon>
        <taxon>Streptococcus</taxon>
    </lineage>
</organism>
<keyword evidence="3" id="KW-0547">Nucleotide-binding</keyword>
<dbReference type="PROSITE" id="PS00211">
    <property type="entry name" value="ABC_TRANSPORTER_1"/>
    <property type="match status" value="1"/>
</dbReference>
<evidence type="ECO:0000256" key="1">
    <source>
        <dbReference type="ARBA" id="ARBA00005417"/>
    </source>
</evidence>
<dbReference type="Gene3D" id="3.40.50.300">
    <property type="entry name" value="P-loop containing nucleotide triphosphate hydrolases"/>
    <property type="match status" value="1"/>
</dbReference>
<evidence type="ECO:0000256" key="4">
    <source>
        <dbReference type="ARBA" id="ARBA00022840"/>
    </source>
</evidence>
<evidence type="ECO:0000256" key="2">
    <source>
        <dbReference type="ARBA" id="ARBA00022448"/>
    </source>
</evidence>
<evidence type="ECO:0000256" key="3">
    <source>
        <dbReference type="ARBA" id="ARBA00022741"/>
    </source>
</evidence>
<reference evidence="6 7" key="1">
    <citation type="submission" date="2018-11" db="EMBL/GenBank/DDBJ databases">
        <authorList>
            <person name="Stevens M.J."/>
            <person name="Cernela N."/>
            <person name="Spoerry Serrano N."/>
            <person name="Schmitt S."/>
            <person name="Schrenzel J."/>
            <person name="Stephan R."/>
        </authorList>
    </citation>
    <scope>NUCLEOTIDE SEQUENCE [LARGE SCALE GENOMIC DNA]</scope>
    <source>
        <strain evidence="6 7">PP422</strain>
    </source>
</reference>
<accession>A0A3R8SF28</accession>
<keyword evidence="4 6" id="KW-0067">ATP-binding</keyword>
<reference evidence="6 7" key="2">
    <citation type="submission" date="2018-12" db="EMBL/GenBank/DDBJ databases">
        <title>Whole-genome sequences of fifteen clinical Streptococcus suis strains isolated from pigs between 2006 and 2018.</title>
        <authorList>
            <person name="Stevens M.J.A."/>
            <person name="Cernela N."/>
            <person name="Spoerry Serrano N."/>
            <person name="Schmitt S."/>
            <person name="Schrenzel J."/>
            <person name="Stephan R."/>
        </authorList>
    </citation>
    <scope>NUCLEOTIDE SEQUENCE [LARGE SCALE GENOMIC DNA]</scope>
    <source>
        <strain evidence="6 7">PP422</strain>
    </source>
</reference>
<dbReference type="PANTHER" id="PTHR42734:SF5">
    <property type="entry name" value="IRON TRANSPORT SYSTEM ATP-BINDING PROTEIN HI_0361-RELATED"/>
    <property type="match status" value="1"/>
</dbReference>
<dbReference type="Pfam" id="PF00005">
    <property type="entry name" value="ABC_tran"/>
    <property type="match status" value="1"/>
</dbReference>
<dbReference type="SUPFAM" id="SSF52540">
    <property type="entry name" value="P-loop containing nucleoside triphosphate hydrolases"/>
    <property type="match status" value="1"/>
</dbReference>
<dbReference type="SMART" id="SM00382">
    <property type="entry name" value="AAA"/>
    <property type="match status" value="1"/>
</dbReference>
<dbReference type="CDD" id="cd03235">
    <property type="entry name" value="ABC_Metallic_Cations"/>
    <property type="match status" value="1"/>
</dbReference>
<dbReference type="GO" id="GO:0016887">
    <property type="term" value="F:ATP hydrolysis activity"/>
    <property type="evidence" value="ECO:0007669"/>
    <property type="project" value="InterPro"/>
</dbReference>
<proteinExistence type="inferred from homology"/>
<evidence type="ECO:0000313" key="6">
    <source>
        <dbReference type="EMBL" id="RRR50516.1"/>
    </source>
</evidence>
<dbReference type="InterPro" id="IPR027417">
    <property type="entry name" value="P-loop_NTPase"/>
</dbReference>
<keyword evidence="2" id="KW-0813">Transport</keyword>
<dbReference type="InterPro" id="IPR050153">
    <property type="entry name" value="Metal_Ion_Import_ABC"/>
</dbReference>
<dbReference type="AlphaFoldDB" id="A0A3R8SF28"/>
<dbReference type="Proteomes" id="UP000274117">
    <property type="component" value="Unassembled WGS sequence"/>
</dbReference>
<dbReference type="PANTHER" id="PTHR42734">
    <property type="entry name" value="METAL TRANSPORT SYSTEM ATP-BINDING PROTEIN TM_0124-RELATED"/>
    <property type="match status" value="1"/>
</dbReference>
<dbReference type="InterPro" id="IPR003593">
    <property type="entry name" value="AAA+_ATPase"/>
</dbReference>
<feature type="domain" description="ABC transporter" evidence="5">
    <location>
        <begin position="5"/>
        <end position="242"/>
    </location>
</feature>
<dbReference type="InterPro" id="IPR017871">
    <property type="entry name" value="ABC_transporter-like_CS"/>
</dbReference>
<dbReference type="EMBL" id="RSDO01000031">
    <property type="protein sequence ID" value="RRR50516.1"/>
    <property type="molecule type" value="Genomic_DNA"/>
</dbReference>
<comment type="caution">
    <text evidence="6">The sequence shown here is derived from an EMBL/GenBank/DDBJ whole genome shotgun (WGS) entry which is preliminary data.</text>
</comment>